<dbReference type="PANTHER" id="PTHR15315">
    <property type="entry name" value="RING FINGER PROTEIN 41, 151"/>
    <property type="match status" value="1"/>
</dbReference>
<gene>
    <name evidence="7" type="ORF">Bca52824_082148</name>
</gene>
<evidence type="ECO:0000256" key="1">
    <source>
        <dbReference type="ARBA" id="ARBA00022723"/>
    </source>
</evidence>
<dbReference type="SUPFAM" id="SSF57850">
    <property type="entry name" value="RING/U-box"/>
    <property type="match status" value="1"/>
</dbReference>
<proteinExistence type="predicted"/>
<feature type="domain" description="RING-type" evidence="6">
    <location>
        <begin position="71"/>
        <end position="105"/>
    </location>
</feature>
<dbReference type="EMBL" id="JAAMPC010000016">
    <property type="protein sequence ID" value="KAG2252012.1"/>
    <property type="molecule type" value="Genomic_DNA"/>
</dbReference>
<dbReference type="Gene3D" id="1.25.40.10">
    <property type="entry name" value="Tetratricopeptide repeat domain"/>
    <property type="match status" value="1"/>
</dbReference>
<evidence type="ECO:0000256" key="4">
    <source>
        <dbReference type="PROSITE-ProRule" id="PRU00175"/>
    </source>
</evidence>
<dbReference type="InterPro" id="IPR017907">
    <property type="entry name" value="Znf_RING_CS"/>
</dbReference>
<keyword evidence="1" id="KW-0479">Metal-binding</keyword>
<dbReference type="Gene3D" id="3.30.40.10">
    <property type="entry name" value="Zinc/RING finger domain, C3HC4 (zinc finger)"/>
    <property type="match status" value="1"/>
</dbReference>
<evidence type="ECO:0000313" key="8">
    <source>
        <dbReference type="Proteomes" id="UP000886595"/>
    </source>
</evidence>
<dbReference type="InterPro" id="IPR013083">
    <property type="entry name" value="Znf_RING/FYVE/PHD"/>
</dbReference>
<dbReference type="GO" id="GO:0005737">
    <property type="term" value="C:cytoplasm"/>
    <property type="evidence" value="ECO:0007669"/>
    <property type="project" value="UniProtKB-ARBA"/>
</dbReference>
<dbReference type="Proteomes" id="UP000886595">
    <property type="component" value="Unassembled WGS sequence"/>
</dbReference>
<dbReference type="AlphaFoldDB" id="A0A8X7PJW1"/>
<name>A0A8X7PJW1_BRACI</name>
<keyword evidence="3" id="KW-0862">Zinc</keyword>
<dbReference type="InterPro" id="IPR001841">
    <property type="entry name" value="Znf_RING"/>
</dbReference>
<comment type="caution">
    <text evidence="7">The sequence shown here is derived from an EMBL/GenBank/DDBJ whole genome shotgun (WGS) entry which is preliminary data.</text>
</comment>
<evidence type="ECO:0000256" key="5">
    <source>
        <dbReference type="SAM" id="MobiDB-lite"/>
    </source>
</evidence>
<dbReference type="SUPFAM" id="SSF48452">
    <property type="entry name" value="TPR-like"/>
    <property type="match status" value="1"/>
</dbReference>
<dbReference type="GO" id="GO:0016567">
    <property type="term" value="P:protein ubiquitination"/>
    <property type="evidence" value="ECO:0007669"/>
    <property type="project" value="TreeGrafter"/>
</dbReference>
<feature type="region of interest" description="Disordered" evidence="5">
    <location>
        <begin position="1"/>
        <end position="43"/>
    </location>
</feature>
<feature type="compositionally biased region" description="Polar residues" evidence="5">
    <location>
        <begin position="21"/>
        <end position="34"/>
    </location>
</feature>
<dbReference type="InterPro" id="IPR011990">
    <property type="entry name" value="TPR-like_helical_dom_sf"/>
</dbReference>
<dbReference type="PROSITE" id="PS00518">
    <property type="entry name" value="ZF_RING_1"/>
    <property type="match status" value="1"/>
</dbReference>
<dbReference type="GO" id="GO:0008270">
    <property type="term" value="F:zinc ion binding"/>
    <property type="evidence" value="ECO:0007669"/>
    <property type="project" value="UniProtKB-KW"/>
</dbReference>
<reference evidence="7 8" key="1">
    <citation type="submission" date="2020-02" db="EMBL/GenBank/DDBJ databases">
        <authorList>
            <person name="Ma Q."/>
            <person name="Huang Y."/>
            <person name="Song X."/>
            <person name="Pei D."/>
        </authorList>
    </citation>
    <scope>NUCLEOTIDE SEQUENCE [LARGE SCALE GENOMIC DNA]</scope>
    <source>
        <strain evidence="7">Sxm20200214</strain>
        <tissue evidence="7">Leaf</tissue>
    </source>
</reference>
<organism evidence="7 8">
    <name type="scientific">Brassica carinata</name>
    <name type="common">Ethiopian mustard</name>
    <name type="synonym">Abyssinian cabbage</name>
    <dbReference type="NCBI Taxonomy" id="52824"/>
    <lineage>
        <taxon>Eukaryota</taxon>
        <taxon>Viridiplantae</taxon>
        <taxon>Streptophyta</taxon>
        <taxon>Embryophyta</taxon>
        <taxon>Tracheophyta</taxon>
        <taxon>Spermatophyta</taxon>
        <taxon>Magnoliopsida</taxon>
        <taxon>eudicotyledons</taxon>
        <taxon>Gunneridae</taxon>
        <taxon>Pentapetalae</taxon>
        <taxon>rosids</taxon>
        <taxon>malvids</taxon>
        <taxon>Brassicales</taxon>
        <taxon>Brassicaceae</taxon>
        <taxon>Brassiceae</taxon>
        <taxon>Brassica</taxon>
    </lineage>
</organism>
<keyword evidence="8" id="KW-1185">Reference proteome</keyword>
<evidence type="ECO:0000313" key="7">
    <source>
        <dbReference type="EMBL" id="KAG2252012.1"/>
    </source>
</evidence>
<dbReference type="OrthoDB" id="1305878at2759"/>
<accession>A0A8X7PJW1</accession>
<dbReference type="GO" id="GO:0061630">
    <property type="term" value="F:ubiquitin protein ligase activity"/>
    <property type="evidence" value="ECO:0007669"/>
    <property type="project" value="TreeGrafter"/>
</dbReference>
<keyword evidence="2 4" id="KW-0863">Zinc-finger</keyword>
<sequence>MTTSVCPFSKAARPDNAPKQADTTPSACPFSKSTRCPEKEGRVSKEDSATVPAKCPFGYDSQTFKLGPFSCMLCQSLLFDSTRCVPCTHVFCKVCLARFKDCPLCGADIESMEADENLQKLVDQFIEGHARIKRSLVNSADKEDDNKKVIYADVSMERGSFLVQQAMRAFQAQNYESAKSRLAMCTEDIQYQLGGKVIHQSCVHSLVQSLVCLATAAMGDSSSAVNHFEESIEFLMKLPMDDLEITHTLSVSLNKIGDVKYNVGDLQAARSYYIRALNVRRDAMKHHPNAPSQILDVAVSLAKVADIDRSLTNEDAAIDGFKEGMKLLESLKLDSEDSVPLEQRRLSVMEFLKKQVEKPEQSAETAL</sequence>
<dbReference type="PANTHER" id="PTHR15315:SF89">
    <property type="entry name" value="OS01G0104100 PROTEIN"/>
    <property type="match status" value="1"/>
</dbReference>
<evidence type="ECO:0000256" key="2">
    <source>
        <dbReference type="ARBA" id="ARBA00022771"/>
    </source>
</evidence>
<dbReference type="SMART" id="SM00184">
    <property type="entry name" value="RING"/>
    <property type="match status" value="1"/>
</dbReference>
<dbReference type="PROSITE" id="PS50089">
    <property type="entry name" value="ZF_RING_2"/>
    <property type="match status" value="1"/>
</dbReference>
<evidence type="ECO:0000259" key="6">
    <source>
        <dbReference type="PROSITE" id="PS50089"/>
    </source>
</evidence>
<evidence type="ECO:0000256" key="3">
    <source>
        <dbReference type="ARBA" id="ARBA00022833"/>
    </source>
</evidence>
<protein>
    <recommendedName>
        <fullName evidence="6">RING-type domain-containing protein</fullName>
    </recommendedName>
</protein>